<comment type="caution">
    <text evidence="3">The sequence shown here is derived from an EMBL/GenBank/DDBJ whole genome shotgun (WGS) entry which is preliminary data.</text>
</comment>
<dbReference type="EMBL" id="JBIAPK010000012">
    <property type="protein sequence ID" value="MFF3343003.1"/>
    <property type="molecule type" value="Genomic_DNA"/>
</dbReference>
<dbReference type="EC" id="1.-.-.-" evidence="3"/>
<keyword evidence="1 3" id="KW-0560">Oxidoreductase</keyword>
<evidence type="ECO:0000256" key="1">
    <source>
        <dbReference type="ARBA" id="ARBA00023002"/>
    </source>
</evidence>
<dbReference type="InterPro" id="IPR012349">
    <property type="entry name" value="Split_barrel_FMN-bd"/>
</dbReference>
<dbReference type="Proteomes" id="UP001601976">
    <property type="component" value="Unassembled WGS sequence"/>
</dbReference>
<accession>A0ABW6RN58</accession>
<dbReference type="NCBIfam" id="TIGR03618">
    <property type="entry name" value="Rv1155_F420"/>
    <property type="match status" value="1"/>
</dbReference>
<dbReference type="PANTHER" id="PTHR35176:SF1">
    <property type="entry name" value="F420H(2)-DEPENDENT BILIVERDIN REDUCTASE"/>
    <property type="match status" value="1"/>
</dbReference>
<dbReference type="InterPro" id="IPR052019">
    <property type="entry name" value="F420H2_bilvrd_red/Heme_oxyg"/>
</dbReference>
<sequence>MFITHGTRTGKLSTVRADGRPRVTPVWFLLDGDDIVLTTEKNGVKGRNLARDGRFALCVDQDRPPYAFVLLQGRAEISEDSDGTLHWGGLLGARFMGNDCAEEYAARNGGHGNLLVRGRIDKVIAFDGIAD</sequence>
<dbReference type="InterPro" id="IPR011576">
    <property type="entry name" value="Pyridox_Oxase_N"/>
</dbReference>
<evidence type="ECO:0000259" key="2">
    <source>
        <dbReference type="Pfam" id="PF01243"/>
    </source>
</evidence>
<name>A0ABW6RN58_9ACTN</name>
<reference evidence="3 4" key="1">
    <citation type="submission" date="2024-10" db="EMBL/GenBank/DDBJ databases">
        <title>The Natural Products Discovery Center: Release of the First 8490 Sequenced Strains for Exploring Actinobacteria Biosynthetic Diversity.</title>
        <authorList>
            <person name="Kalkreuter E."/>
            <person name="Kautsar S.A."/>
            <person name="Yang D."/>
            <person name="Bader C.D."/>
            <person name="Teijaro C.N."/>
            <person name="Fluegel L."/>
            <person name="Davis C.M."/>
            <person name="Simpson J.R."/>
            <person name="Lauterbach L."/>
            <person name="Steele A.D."/>
            <person name="Gui C."/>
            <person name="Meng S."/>
            <person name="Li G."/>
            <person name="Viehrig K."/>
            <person name="Ye F."/>
            <person name="Su P."/>
            <person name="Kiefer A.F."/>
            <person name="Nichols A."/>
            <person name="Cepeda A.J."/>
            <person name="Yan W."/>
            <person name="Fan B."/>
            <person name="Jiang Y."/>
            <person name="Adhikari A."/>
            <person name="Zheng C.-J."/>
            <person name="Schuster L."/>
            <person name="Cowan T.M."/>
            <person name="Smanski M.J."/>
            <person name="Chevrette M.G."/>
            <person name="De Carvalho L.P.S."/>
            <person name="Shen B."/>
        </authorList>
    </citation>
    <scope>NUCLEOTIDE SEQUENCE [LARGE SCALE GENOMIC DNA]</scope>
    <source>
        <strain evidence="3 4">NPDC003029</strain>
    </source>
</reference>
<proteinExistence type="predicted"/>
<gene>
    <name evidence="3" type="ORF">ACFYWW_30510</name>
</gene>
<organism evidence="3 4">
    <name type="scientific">Streptomyces flavidovirens</name>
    <dbReference type="NCBI Taxonomy" id="67298"/>
    <lineage>
        <taxon>Bacteria</taxon>
        <taxon>Bacillati</taxon>
        <taxon>Actinomycetota</taxon>
        <taxon>Actinomycetes</taxon>
        <taxon>Kitasatosporales</taxon>
        <taxon>Streptomycetaceae</taxon>
        <taxon>Streptomyces</taxon>
    </lineage>
</organism>
<keyword evidence="4" id="KW-1185">Reference proteome</keyword>
<dbReference type="RefSeq" id="WP_387898292.1">
    <property type="nucleotide sequence ID" value="NZ_JBIAPK010000012.1"/>
</dbReference>
<dbReference type="InterPro" id="IPR019920">
    <property type="entry name" value="F420-binding_dom_put"/>
</dbReference>
<dbReference type="Gene3D" id="2.30.110.10">
    <property type="entry name" value="Electron Transport, Fmn-binding Protein, Chain A"/>
    <property type="match status" value="1"/>
</dbReference>
<dbReference type="Pfam" id="PF01243">
    <property type="entry name" value="PNPOx_N"/>
    <property type="match status" value="1"/>
</dbReference>
<feature type="domain" description="Pyridoxamine 5'-phosphate oxidase N-terminal" evidence="2">
    <location>
        <begin position="6"/>
        <end position="96"/>
    </location>
</feature>
<evidence type="ECO:0000313" key="3">
    <source>
        <dbReference type="EMBL" id="MFF3343003.1"/>
    </source>
</evidence>
<evidence type="ECO:0000313" key="4">
    <source>
        <dbReference type="Proteomes" id="UP001601976"/>
    </source>
</evidence>
<dbReference type="GO" id="GO:0016491">
    <property type="term" value="F:oxidoreductase activity"/>
    <property type="evidence" value="ECO:0007669"/>
    <property type="project" value="UniProtKB-KW"/>
</dbReference>
<dbReference type="PANTHER" id="PTHR35176">
    <property type="entry name" value="HEME OXYGENASE HI_0854-RELATED"/>
    <property type="match status" value="1"/>
</dbReference>
<dbReference type="SUPFAM" id="SSF50475">
    <property type="entry name" value="FMN-binding split barrel"/>
    <property type="match status" value="1"/>
</dbReference>
<protein>
    <submittedName>
        <fullName evidence="3">PPOX class F420-dependent oxidoreductase</fullName>
        <ecNumber evidence="3">1.-.-.-</ecNumber>
    </submittedName>
</protein>